<dbReference type="AlphaFoldDB" id="A0A2A5WP06"/>
<dbReference type="PANTHER" id="PTHR20883:SF48">
    <property type="entry name" value="ECTOINE DIOXYGENASE"/>
    <property type="match status" value="1"/>
</dbReference>
<organism evidence="3 4">
    <name type="scientific">OM182 bacterium MED-G24</name>
    <dbReference type="NCBI Taxonomy" id="1986255"/>
    <lineage>
        <taxon>Bacteria</taxon>
        <taxon>Pseudomonadati</taxon>
        <taxon>Pseudomonadota</taxon>
        <taxon>Gammaproteobacteria</taxon>
        <taxon>OMG group</taxon>
        <taxon>OM182 clade</taxon>
    </lineage>
</organism>
<dbReference type="Gene3D" id="2.60.120.620">
    <property type="entry name" value="q2cbj1_9rhob like domain"/>
    <property type="match status" value="1"/>
</dbReference>
<evidence type="ECO:0008006" key="5">
    <source>
        <dbReference type="Google" id="ProtNLM"/>
    </source>
</evidence>
<evidence type="ECO:0000313" key="4">
    <source>
        <dbReference type="Proteomes" id="UP000219327"/>
    </source>
</evidence>
<accession>A0A2A5WP06</accession>
<dbReference type="PANTHER" id="PTHR20883">
    <property type="entry name" value="PHYTANOYL-COA DIOXYGENASE DOMAIN CONTAINING 1"/>
    <property type="match status" value="1"/>
</dbReference>
<name>A0A2A5WP06_9GAMM</name>
<evidence type="ECO:0000256" key="2">
    <source>
        <dbReference type="SAM" id="MobiDB-lite"/>
    </source>
</evidence>
<protein>
    <recommendedName>
        <fullName evidence="5">Phytanoyl-CoA dioxygenase</fullName>
    </recommendedName>
</protein>
<dbReference type="Pfam" id="PF05721">
    <property type="entry name" value="PhyH"/>
    <property type="match status" value="1"/>
</dbReference>
<dbReference type="EMBL" id="NTKD01000042">
    <property type="protein sequence ID" value="PDH37934.1"/>
    <property type="molecule type" value="Genomic_DNA"/>
</dbReference>
<gene>
    <name evidence="3" type="ORF">CNE99_07570</name>
</gene>
<comment type="cofactor">
    <cofactor evidence="1">
        <name>Fe(2+)</name>
        <dbReference type="ChEBI" id="CHEBI:29033"/>
    </cofactor>
</comment>
<dbReference type="GO" id="GO:0005506">
    <property type="term" value="F:iron ion binding"/>
    <property type="evidence" value="ECO:0007669"/>
    <property type="project" value="UniProtKB-ARBA"/>
</dbReference>
<feature type="compositionally biased region" description="Basic and acidic residues" evidence="2">
    <location>
        <begin position="241"/>
        <end position="251"/>
    </location>
</feature>
<dbReference type="SUPFAM" id="SSF51197">
    <property type="entry name" value="Clavaminate synthase-like"/>
    <property type="match status" value="1"/>
</dbReference>
<evidence type="ECO:0000313" key="3">
    <source>
        <dbReference type="EMBL" id="PDH37934.1"/>
    </source>
</evidence>
<dbReference type="Proteomes" id="UP000219327">
    <property type="component" value="Unassembled WGS sequence"/>
</dbReference>
<feature type="region of interest" description="Disordered" evidence="2">
    <location>
        <begin position="234"/>
        <end position="257"/>
    </location>
</feature>
<reference evidence="3 4" key="1">
    <citation type="submission" date="2017-08" db="EMBL/GenBank/DDBJ databases">
        <title>Fine stratification of microbial communities through a metagenomic profile of the photic zone.</title>
        <authorList>
            <person name="Haro-Moreno J.M."/>
            <person name="Lopez-Perez M."/>
            <person name="De La Torre J."/>
            <person name="Picazo A."/>
            <person name="Camacho A."/>
            <person name="Rodriguez-Valera F."/>
        </authorList>
    </citation>
    <scope>NUCLEOTIDE SEQUENCE [LARGE SCALE GENOMIC DNA]</scope>
    <source>
        <strain evidence="3">MED-G24</strain>
    </source>
</reference>
<comment type="caution">
    <text evidence="3">The sequence shown here is derived from an EMBL/GenBank/DDBJ whole genome shotgun (WGS) entry which is preliminary data.</text>
</comment>
<sequence>MESSTDMDLGDLRDSFERNGYVVLPSFFTPEQVAELDAMVDDWQARWNELPGRENSEYRERFEVHLKALPISRLPPFVALFEHPDMQNLTTTIAGEGFETLYGFAFATPRTGGQGWHKDSSDPAPGMFTLNRLVYTRDYAPEQGRLYVLPGSHRYKGFRSVGPNHGHLDGEVAITPTQGMVVLVSSHCAHRVGINSTEHIRVVLNSRVNPEKVPADLCDLPVFRSGLWRHSTQTYLGPYPERNDGDGKSVETAESDA</sequence>
<proteinExistence type="predicted"/>
<dbReference type="InterPro" id="IPR008775">
    <property type="entry name" value="Phytyl_CoA_dOase-like"/>
</dbReference>
<dbReference type="GO" id="GO:0016706">
    <property type="term" value="F:2-oxoglutarate-dependent dioxygenase activity"/>
    <property type="evidence" value="ECO:0007669"/>
    <property type="project" value="UniProtKB-ARBA"/>
</dbReference>
<evidence type="ECO:0000256" key="1">
    <source>
        <dbReference type="ARBA" id="ARBA00001954"/>
    </source>
</evidence>